<comment type="similarity">
    <text evidence="1">Belongs to the CFA/CMAS family.</text>
</comment>
<gene>
    <name evidence="6" type="ORF">HDF08_001236</name>
</gene>
<evidence type="ECO:0000256" key="2">
    <source>
        <dbReference type="ARBA" id="ARBA00022603"/>
    </source>
</evidence>
<evidence type="ECO:0000313" key="6">
    <source>
        <dbReference type="EMBL" id="NYF89169.1"/>
    </source>
</evidence>
<dbReference type="Proteomes" id="UP000564385">
    <property type="component" value="Unassembled WGS sequence"/>
</dbReference>
<dbReference type="PANTHER" id="PTHR43667:SF1">
    <property type="entry name" value="CYCLOPROPANE-FATTY-ACYL-PHOSPHOLIPID SYNTHASE"/>
    <property type="match status" value="1"/>
</dbReference>
<keyword evidence="2 6" id="KW-0489">Methyltransferase</keyword>
<dbReference type="Gene3D" id="3.40.50.150">
    <property type="entry name" value="Vaccinia Virus protein VP39"/>
    <property type="match status" value="1"/>
</dbReference>
<reference evidence="6 7" key="1">
    <citation type="submission" date="2020-07" db="EMBL/GenBank/DDBJ databases">
        <title>Genomic Encyclopedia of Type Strains, Phase IV (KMG-V): Genome sequencing to study the core and pangenomes of soil and plant-associated prokaryotes.</title>
        <authorList>
            <person name="Whitman W."/>
        </authorList>
    </citation>
    <scope>NUCLEOTIDE SEQUENCE [LARGE SCALE GENOMIC DNA]</scope>
    <source>
        <strain evidence="6 7">M8UP22</strain>
    </source>
</reference>
<evidence type="ECO:0000256" key="1">
    <source>
        <dbReference type="ARBA" id="ARBA00010815"/>
    </source>
</evidence>
<dbReference type="EMBL" id="JACCCU010000001">
    <property type="protein sequence ID" value="NYF89169.1"/>
    <property type="molecule type" value="Genomic_DNA"/>
</dbReference>
<dbReference type="Pfam" id="PF13489">
    <property type="entry name" value="Methyltransf_23"/>
    <property type="match status" value="1"/>
</dbReference>
<dbReference type="GO" id="GO:0032259">
    <property type="term" value="P:methylation"/>
    <property type="evidence" value="ECO:0007669"/>
    <property type="project" value="UniProtKB-KW"/>
</dbReference>
<dbReference type="GO" id="GO:0008168">
    <property type="term" value="F:methyltransferase activity"/>
    <property type="evidence" value="ECO:0007669"/>
    <property type="project" value="UniProtKB-KW"/>
</dbReference>
<organism evidence="6 7">
    <name type="scientific">Tunturiibacter lichenicola</name>
    <dbReference type="NCBI Taxonomy" id="2051959"/>
    <lineage>
        <taxon>Bacteria</taxon>
        <taxon>Pseudomonadati</taxon>
        <taxon>Acidobacteriota</taxon>
        <taxon>Terriglobia</taxon>
        <taxon>Terriglobales</taxon>
        <taxon>Acidobacteriaceae</taxon>
        <taxon>Tunturiibacter</taxon>
    </lineage>
</organism>
<sequence length="202" mass="22184">MSTDSDCVIDLYERHAAAWANERLRENNFCERGWLNRFCALIPTGGSVLDIGCGAGAPIAKHLSESGYAVTGIDSSATMIAMFQARLPSQQALLSDMRTLCLEQRFDGILAWDSFFHLNHENQRRMFSIFKAHAAPHAALMFTSGSSYGEAIGQLHGEPLYHASLDSAEYIRLLSEHGFAVVATVSEDQTCGGRAVWLAQLQ</sequence>
<dbReference type="GO" id="GO:0006629">
    <property type="term" value="P:lipid metabolic process"/>
    <property type="evidence" value="ECO:0007669"/>
    <property type="project" value="UniProtKB-KW"/>
</dbReference>
<dbReference type="CDD" id="cd02440">
    <property type="entry name" value="AdoMet_MTases"/>
    <property type="match status" value="1"/>
</dbReference>
<proteinExistence type="inferred from homology"/>
<keyword evidence="3" id="KW-0808">Transferase</keyword>
<evidence type="ECO:0000256" key="4">
    <source>
        <dbReference type="ARBA" id="ARBA00022691"/>
    </source>
</evidence>
<dbReference type="SUPFAM" id="SSF53335">
    <property type="entry name" value="S-adenosyl-L-methionine-dependent methyltransferases"/>
    <property type="match status" value="1"/>
</dbReference>
<evidence type="ECO:0000256" key="3">
    <source>
        <dbReference type="ARBA" id="ARBA00022679"/>
    </source>
</evidence>
<comment type="caution">
    <text evidence="6">The sequence shown here is derived from an EMBL/GenBank/DDBJ whole genome shotgun (WGS) entry which is preliminary data.</text>
</comment>
<protein>
    <submittedName>
        <fullName evidence="6">2-polyprenyl-3-methyl-5-hydroxy-6-metoxy-1, 4-benzoquinol methylase</fullName>
    </submittedName>
</protein>
<evidence type="ECO:0000313" key="7">
    <source>
        <dbReference type="Proteomes" id="UP000564385"/>
    </source>
</evidence>
<evidence type="ECO:0000256" key="5">
    <source>
        <dbReference type="ARBA" id="ARBA00023098"/>
    </source>
</evidence>
<dbReference type="InterPro" id="IPR029063">
    <property type="entry name" value="SAM-dependent_MTases_sf"/>
</dbReference>
<keyword evidence="5" id="KW-0443">Lipid metabolism</keyword>
<name>A0A852VE25_9BACT</name>
<keyword evidence="4" id="KW-0949">S-adenosyl-L-methionine</keyword>
<dbReference type="InterPro" id="IPR050723">
    <property type="entry name" value="CFA/CMAS"/>
</dbReference>
<dbReference type="AlphaFoldDB" id="A0A852VE25"/>
<accession>A0A852VE25</accession>
<dbReference type="PANTHER" id="PTHR43667">
    <property type="entry name" value="CYCLOPROPANE-FATTY-ACYL-PHOSPHOLIPID SYNTHASE"/>
    <property type="match status" value="1"/>
</dbReference>